<proteinExistence type="predicted"/>
<dbReference type="EnsemblMetazoa" id="AMIN014294-RA">
    <property type="protein sequence ID" value="AMIN014294-PA"/>
    <property type="gene ID" value="AMIN014294"/>
</dbReference>
<evidence type="ECO:0000313" key="2">
    <source>
        <dbReference type="Proteomes" id="UP000075920"/>
    </source>
</evidence>
<keyword evidence="2" id="KW-1185">Reference proteome</keyword>
<evidence type="ECO:0000313" key="1">
    <source>
        <dbReference type="EnsemblMetazoa" id="AMIN014294-PA"/>
    </source>
</evidence>
<dbReference type="Proteomes" id="UP000075920">
    <property type="component" value="Unassembled WGS sequence"/>
</dbReference>
<dbReference type="AlphaFoldDB" id="A0A182WNK8"/>
<sequence length="121" mass="13545">MFPIILMPSSSWVKKAATRSMRRSKKFAGIGSMFCRPARNRCTRAHDAFGKWRAATSDTMGCVWLSGTRQPSRLSICSYYIRTPGSGTIHTTPPGALVRGCGLSRRRNIETMVQNRAERAY</sequence>
<organism evidence="1 2">
    <name type="scientific">Anopheles minimus</name>
    <dbReference type="NCBI Taxonomy" id="112268"/>
    <lineage>
        <taxon>Eukaryota</taxon>
        <taxon>Metazoa</taxon>
        <taxon>Ecdysozoa</taxon>
        <taxon>Arthropoda</taxon>
        <taxon>Hexapoda</taxon>
        <taxon>Insecta</taxon>
        <taxon>Pterygota</taxon>
        <taxon>Neoptera</taxon>
        <taxon>Endopterygota</taxon>
        <taxon>Diptera</taxon>
        <taxon>Nematocera</taxon>
        <taxon>Culicoidea</taxon>
        <taxon>Culicidae</taxon>
        <taxon>Anophelinae</taxon>
        <taxon>Anopheles</taxon>
    </lineage>
</organism>
<name>A0A182WNK8_9DIPT</name>
<reference evidence="2" key="1">
    <citation type="submission" date="2013-03" db="EMBL/GenBank/DDBJ databases">
        <title>The Genome Sequence of Anopheles minimus MINIMUS1.</title>
        <authorList>
            <consortium name="The Broad Institute Genomics Platform"/>
            <person name="Neafsey D.E."/>
            <person name="Walton C."/>
            <person name="Walker B."/>
            <person name="Young S.K."/>
            <person name="Zeng Q."/>
            <person name="Gargeya S."/>
            <person name="Fitzgerald M."/>
            <person name="Haas B."/>
            <person name="Abouelleil A."/>
            <person name="Allen A.W."/>
            <person name="Alvarado L."/>
            <person name="Arachchi H.M."/>
            <person name="Berlin A.M."/>
            <person name="Chapman S.B."/>
            <person name="Gainer-Dewar J."/>
            <person name="Goldberg J."/>
            <person name="Griggs A."/>
            <person name="Gujja S."/>
            <person name="Hansen M."/>
            <person name="Howarth C."/>
            <person name="Imamovic A."/>
            <person name="Ireland A."/>
            <person name="Larimer J."/>
            <person name="McCowan C."/>
            <person name="Murphy C."/>
            <person name="Pearson M."/>
            <person name="Poon T.W."/>
            <person name="Priest M."/>
            <person name="Roberts A."/>
            <person name="Saif S."/>
            <person name="Shea T."/>
            <person name="Sisk P."/>
            <person name="Sykes S."/>
            <person name="Wortman J."/>
            <person name="Nusbaum C."/>
            <person name="Birren B."/>
        </authorList>
    </citation>
    <scope>NUCLEOTIDE SEQUENCE [LARGE SCALE GENOMIC DNA]</scope>
    <source>
        <strain evidence="2">MINIMUS1</strain>
    </source>
</reference>
<dbReference type="VEuPathDB" id="VectorBase:AMIN014294"/>
<reference evidence="1" key="2">
    <citation type="submission" date="2020-05" db="UniProtKB">
        <authorList>
            <consortium name="EnsemblMetazoa"/>
        </authorList>
    </citation>
    <scope>IDENTIFICATION</scope>
    <source>
        <strain evidence="1">MINIMUS1</strain>
    </source>
</reference>
<accession>A0A182WNK8</accession>
<protein>
    <submittedName>
        <fullName evidence="1">Uncharacterized protein</fullName>
    </submittedName>
</protein>